<evidence type="ECO:0000313" key="1">
    <source>
        <dbReference type="EMBL" id="ACR18190.1"/>
    </source>
</evidence>
<dbReference type="HOGENOM" id="CLU_2878261_0_0_11"/>
<gene>
    <name evidence="1" type="ordered locus">ckrop_1458</name>
</gene>
<dbReference type="EMBL" id="CP001620">
    <property type="protein sequence ID" value="ACR18190.1"/>
    <property type="molecule type" value="Genomic_DNA"/>
</dbReference>
<reference evidence="1 2" key="1">
    <citation type="journal article" date="2008" name="J. Biotechnol.">
        <title>Ultrafast pyrosequencing of Corynebacterium kroppenstedtii DSM44385 revealed insights into the physiology of a lipophilic corynebacterium that lacks mycolic acids.</title>
        <authorList>
            <person name="Tauch A."/>
            <person name="Schneider J."/>
            <person name="Szczepanowski R."/>
            <person name="Tilker A."/>
            <person name="Viehoever P."/>
            <person name="Gartemann K.-H."/>
            <person name="Arnold W."/>
            <person name="Blom J."/>
            <person name="Brinkrolf K."/>
            <person name="Brune I."/>
            <person name="Goetker S."/>
            <person name="Weisshaar B."/>
            <person name="Goesmann A."/>
            <person name="Droege M."/>
            <person name="Puehler A."/>
        </authorList>
    </citation>
    <scope>NUCLEOTIDE SEQUENCE [LARGE SCALE GENOMIC DNA]</scope>
    <source>
        <strain evidence="2">DSM 44385 / JCM 11950 / CIP 105744 / CCUG 35717</strain>
    </source>
</reference>
<protein>
    <recommendedName>
        <fullName evidence="3">Integrase</fullName>
    </recommendedName>
</protein>
<dbReference type="RefSeq" id="WP_012732077.1">
    <property type="nucleotide sequence ID" value="NC_012704.1"/>
</dbReference>
<dbReference type="Proteomes" id="UP000001473">
    <property type="component" value="Chromosome"/>
</dbReference>
<name>C4LK35_CORK4</name>
<evidence type="ECO:0008006" key="3">
    <source>
        <dbReference type="Google" id="ProtNLM"/>
    </source>
</evidence>
<sequence length="63" mass="6738">MRSHAWRTVLNNRAIARGVPAEIRSAFFGRTEAMNARNYTDLTDVSAMQSALEGGALDGALGA</sequence>
<accession>C4LK35</accession>
<evidence type="ECO:0000313" key="2">
    <source>
        <dbReference type="Proteomes" id="UP000001473"/>
    </source>
</evidence>
<organism evidence="1 2">
    <name type="scientific">Corynebacterium kroppenstedtii (strain DSM 44385 / JCM 11950 / CIP 105744 / CCUG 35717)</name>
    <dbReference type="NCBI Taxonomy" id="645127"/>
    <lineage>
        <taxon>Bacteria</taxon>
        <taxon>Bacillati</taxon>
        <taxon>Actinomycetota</taxon>
        <taxon>Actinomycetes</taxon>
        <taxon>Mycobacteriales</taxon>
        <taxon>Corynebacteriaceae</taxon>
        <taxon>Corynebacterium</taxon>
    </lineage>
</organism>
<dbReference type="AlphaFoldDB" id="C4LK35"/>
<proteinExistence type="predicted"/>
<keyword evidence="2" id="KW-1185">Reference proteome</keyword>
<dbReference type="KEGG" id="ckp:ckrop_1458"/>